<evidence type="ECO:0000313" key="1">
    <source>
        <dbReference type="EMBL" id="KIM45333.1"/>
    </source>
</evidence>
<dbReference type="AlphaFoldDB" id="A0A0C2Y652"/>
<dbReference type="Proteomes" id="UP000053424">
    <property type="component" value="Unassembled WGS sequence"/>
</dbReference>
<dbReference type="Pfam" id="PF21858">
    <property type="entry name" value="DUF6914"/>
    <property type="match status" value="1"/>
</dbReference>
<dbReference type="InterPro" id="IPR054208">
    <property type="entry name" value="DUF6914"/>
</dbReference>
<organism evidence="1 2">
    <name type="scientific">Hebeloma cylindrosporum</name>
    <dbReference type="NCBI Taxonomy" id="76867"/>
    <lineage>
        <taxon>Eukaryota</taxon>
        <taxon>Fungi</taxon>
        <taxon>Dikarya</taxon>
        <taxon>Basidiomycota</taxon>
        <taxon>Agaricomycotina</taxon>
        <taxon>Agaricomycetes</taxon>
        <taxon>Agaricomycetidae</taxon>
        <taxon>Agaricales</taxon>
        <taxon>Agaricineae</taxon>
        <taxon>Hymenogastraceae</taxon>
        <taxon>Hebeloma</taxon>
    </lineage>
</organism>
<protein>
    <submittedName>
        <fullName evidence="1">Uncharacterized protein</fullName>
    </submittedName>
</protein>
<evidence type="ECO:0000313" key="2">
    <source>
        <dbReference type="Proteomes" id="UP000053424"/>
    </source>
</evidence>
<dbReference type="EMBL" id="KN831772">
    <property type="protein sequence ID" value="KIM45333.1"/>
    <property type="molecule type" value="Genomic_DNA"/>
</dbReference>
<reference evidence="1 2" key="1">
    <citation type="submission" date="2014-04" db="EMBL/GenBank/DDBJ databases">
        <authorList>
            <consortium name="DOE Joint Genome Institute"/>
            <person name="Kuo A."/>
            <person name="Gay G."/>
            <person name="Dore J."/>
            <person name="Kohler A."/>
            <person name="Nagy L.G."/>
            <person name="Floudas D."/>
            <person name="Copeland A."/>
            <person name="Barry K.W."/>
            <person name="Cichocki N."/>
            <person name="Veneault-Fourrey C."/>
            <person name="LaButti K."/>
            <person name="Lindquist E.A."/>
            <person name="Lipzen A."/>
            <person name="Lundell T."/>
            <person name="Morin E."/>
            <person name="Murat C."/>
            <person name="Sun H."/>
            <person name="Tunlid A."/>
            <person name="Henrissat B."/>
            <person name="Grigoriev I.V."/>
            <person name="Hibbett D.S."/>
            <person name="Martin F."/>
            <person name="Nordberg H.P."/>
            <person name="Cantor M.N."/>
            <person name="Hua S.X."/>
        </authorList>
    </citation>
    <scope>NUCLEOTIDE SEQUENCE [LARGE SCALE GENOMIC DNA]</scope>
    <source>
        <strain evidence="2">h7</strain>
    </source>
</reference>
<gene>
    <name evidence="1" type="ORF">M413DRAFT_338146</name>
</gene>
<keyword evidence="2" id="KW-1185">Reference proteome</keyword>
<name>A0A0C2Y652_HEBCY</name>
<accession>A0A0C2Y652</accession>
<sequence length="182" mass="20498">MTKNKRRLYIAYLSRKATKENPIKFHTALLLSPKNPRVNSDEKVSKLFHVKDVLTSSGKPIWTFVVEEVQARPAQVVGIQLLSKIPDILEDQALQEILAGVPLSPDATDPTWRCRHWIWKAVDALVEHKLIAPIPHDQTSEGVWNLGYAFLENVNHGDPYQEVPSCDVNGQPIGSELGSFQR</sequence>
<dbReference type="HOGENOM" id="CLU_095770_0_0_1"/>
<dbReference type="OrthoDB" id="2679825at2759"/>
<proteinExistence type="predicted"/>
<reference evidence="2" key="2">
    <citation type="submission" date="2015-01" db="EMBL/GenBank/DDBJ databases">
        <title>Evolutionary Origins and Diversification of the Mycorrhizal Mutualists.</title>
        <authorList>
            <consortium name="DOE Joint Genome Institute"/>
            <consortium name="Mycorrhizal Genomics Consortium"/>
            <person name="Kohler A."/>
            <person name="Kuo A."/>
            <person name="Nagy L.G."/>
            <person name="Floudas D."/>
            <person name="Copeland A."/>
            <person name="Barry K.W."/>
            <person name="Cichocki N."/>
            <person name="Veneault-Fourrey C."/>
            <person name="LaButti K."/>
            <person name="Lindquist E.A."/>
            <person name="Lipzen A."/>
            <person name="Lundell T."/>
            <person name="Morin E."/>
            <person name="Murat C."/>
            <person name="Riley R."/>
            <person name="Ohm R."/>
            <person name="Sun H."/>
            <person name="Tunlid A."/>
            <person name="Henrissat B."/>
            <person name="Grigoriev I.V."/>
            <person name="Hibbett D.S."/>
            <person name="Martin F."/>
        </authorList>
    </citation>
    <scope>NUCLEOTIDE SEQUENCE [LARGE SCALE GENOMIC DNA]</scope>
    <source>
        <strain evidence="2">h7</strain>
    </source>
</reference>